<organism evidence="3 4">
    <name type="scientific">Nostoc edaphicum CCNP1411</name>
    <dbReference type="NCBI Taxonomy" id="1472755"/>
    <lineage>
        <taxon>Bacteria</taxon>
        <taxon>Bacillati</taxon>
        <taxon>Cyanobacteriota</taxon>
        <taxon>Cyanophyceae</taxon>
        <taxon>Nostocales</taxon>
        <taxon>Nostocaceae</taxon>
        <taxon>Nostoc</taxon>
    </lineage>
</organism>
<feature type="compositionally biased region" description="Basic and acidic residues" evidence="1">
    <location>
        <begin position="49"/>
        <end position="72"/>
    </location>
</feature>
<feature type="domain" description="Transposase IS66 central" evidence="2">
    <location>
        <begin position="381"/>
        <end position="508"/>
    </location>
</feature>
<keyword evidence="4" id="KW-1185">Reference proteome</keyword>
<dbReference type="PANTHER" id="PTHR33678">
    <property type="entry name" value="BLL1576 PROTEIN"/>
    <property type="match status" value="1"/>
</dbReference>
<evidence type="ECO:0000256" key="1">
    <source>
        <dbReference type="SAM" id="MobiDB-lite"/>
    </source>
</evidence>
<proteinExistence type="predicted"/>
<feature type="region of interest" description="Disordered" evidence="1">
    <location>
        <begin position="49"/>
        <end position="103"/>
    </location>
</feature>
<evidence type="ECO:0000259" key="2">
    <source>
        <dbReference type="Pfam" id="PF03050"/>
    </source>
</evidence>
<dbReference type="RefSeq" id="WP_181929659.1">
    <property type="nucleotide sequence ID" value="NZ_CP054698.1"/>
</dbReference>
<accession>A0A7D7LFU7</accession>
<dbReference type="AlphaFoldDB" id="A0A7D7LFU7"/>
<protein>
    <submittedName>
        <fullName evidence="3">Transposase</fullName>
    </submittedName>
</protein>
<feature type="compositionally biased region" description="Basic and acidic residues" evidence="1">
    <location>
        <begin position="1"/>
        <end position="11"/>
    </location>
</feature>
<dbReference type="Pfam" id="PF03050">
    <property type="entry name" value="DDE_Tnp_IS66"/>
    <property type="match status" value="1"/>
</dbReference>
<evidence type="ECO:0000313" key="4">
    <source>
        <dbReference type="Proteomes" id="UP000514713"/>
    </source>
</evidence>
<dbReference type="CDD" id="cd14686">
    <property type="entry name" value="bZIP"/>
    <property type="match status" value="1"/>
</dbReference>
<dbReference type="InterPro" id="IPR052344">
    <property type="entry name" value="Transposase-related"/>
</dbReference>
<dbReference type="InterPro" id="IPR004291">
    <property type="entry name" value="Transposase_IS66_central"/>
</dbReference>
<sequence length="559" mass="63986">MAQKQSPEKQVEALLQTIDPSKFADESLRQTLTVLLNVIEQQQSEIKELREENQKLRDENNRLKGEQGKPEIKSNQSKGFKSNHSSEKERHTPKKHTKSSKNQSIKVDRTCILDYPASELPPDAQFKGYEEVIIQDISLLTDNVLFPGKKNITRLVLEKTYLASLPPGYDGEFDLGIKALVISLYYGGNMTQGKLLEFLENIGISMSAGYLSNLLIKNLGDFEAEYNQVYTSGLESSSWQHIDQTSARVKGVNQTTNVICNPWYTVYSTTAKKDRLSVIGVLQNRQELEYVLNGLTYELLTSFNVPTKWHNQMKLLPQETVLTELEFNSLLDTYLSKLGSQYRTRVLEAAAISFYHQQSQIPVVEFLVCDDAPQFKLITDNLALCWVHEARHYKKIKSICWFLSTNIRQIFRGILGLLPRISRLQKFPLPQKTKQELKTKFCQLFGTETGYKQLDERKKLTAAKESELLLVLEYPNLPLHNNPAELAARTMVQRRKISYATQTSEGTKAWDIFMSLVATTRKLGISFFEYIHDRISLSDKIPELDTIIRSKFSINPQPL</sequence>
<dbReference type="KEGG" id="ned:HUN01_32760"/>
<evidence type="ECO:0000313" key="3">
    <source>
        <dbReference type="EMBL" id="QMS92138.1"/>
    </source>
</evidence>
<dbReference type="Proteomes" id="UP000514713">
    <property type="component" value="Chromosome"/>
</dbReference>
<feature type="compositionally biased region" description="Polar residues" evidence="1">
    <location>
        <begin position="73"/>
        <end position="83"/>
    </location>
</feature>
<name>A0A7D7LFU7_9NOSO</name>
<dbReference type="EMBL" id="CP054698">
    <property type="protein sequence ID" value="QMS92138.1"/>
    <property type="molecule type" value="Genomic_DNA"/>
</dbReference>
<feature type="region of interest" description="Disordered" evidence="1">
    <location>
        <begin position="1"/>
        <end position="22"/>
    </location>
</feature>
<gene>
    <name evidence="3" type="ORF">HUN01_32760</name>
</gene>
<reference evidence="4" key="1">
    <citation type="submission" date="2020-06" db="EMBL/GenBank/DDBJ databases">
        <title>Nostoc edaphicum CCNP1411 genome.</title>
        <authorList>
            <person name="Fidor A."/>
            <person name="Grabski M."/>
            <person name="Gawor J."/>
            <person name="Gromadka R."/>
            <person name="Wegrzyn G."/>
            <person name="Mazur-Marzec H."/>
        </authorList>
    </citation>
    <scope>NUCLEOTIDE SEQUENCE [LARGE SCALE GENOMIC DNA]</scope>
    <source>
        <strain evidence="4">CCNP1411</strain>
    </source>
</reference>